<evidence type="ECO:0000313" key="2">
    <source>
        <dbReference type="EMBL" id="CAL6036138.1"/>
    </source>
</evidence>
<gene>
    <name evidence="2" type="ORF">HINF_LOCUS36265</name>
    <name evidence="1" type="ORF">HINF_LOCUS41756</name>
</gene>
<organism evidence="1">
    <name type="scientific">Hexamita inflata</name>
    <dbReference type="NCBI Taxonomy" id="28002"/>
    <lineage>
        <taxon>Eukaryota</taxon>
        <taxon>Metamonada</taxon>
        <taxon>Diplomonadida</taxon>
        <taxon>Hexamitidae</taxon>
        <taxon>Hexamitinae</taxon>
        <taxon>Hexamita</taxon>
    </lineage>
</organism>
<keyword evidence="3" id="KW-1185">Reference proteome</keyword>
<reference evidence="2 3" key="2">
    <citation type="submission" date="2024-07" db="EMBL/GenBank/DDBJ databases">
        <authorList>
            <person name="Akdeniz Z."/>
        </authorList>
    </citation>
    <scope>NUCLEOTIDE SEQUENCE [LARGE SCALE GENOMIC DNA]</scope>
</reference>
<reference evidence="1" key="1">
    <citation type="submission" date="2023-06" db="EMBL/GenBank/DDBJ databases">
        <authorList>
            <person name="Kurt Z."/>
        </authorList>
    </citation>
    <scope>NUCLEOTIDE SEQUENCE</scope>
</reference>
<dbReference type="Proteomes" id="UP001642409">
    <property type="component" value="Unassembled WGS sequence"/>
</dbReference>
<evidence type="ECO:0000313" key="3">
    <source>
        <dbReference type="Proteomes" id="UP001642409"/>
    </source>
</evidence>
<name>A0AA86QBW0_9EUKA</name>
<dbReference type="EMBL" id="CAXDID020000133">
    <property type="protein sequence ID" value="CAL6036138.1"/>
    <property type="molecule type" value="Genomic_DNA"/>
</dbReference>
<proteinExistence type="predicted"/>
<dbReference type="EMBL" id="CATOUU010000845">
    <property type="protein sequence ID" value="CAI9954111.1"/>
    <property type="molecule type" value="Genomic_DNA"/>
</dbReference>
<accession>A0AA86QBW0</accession>
<dbReference type="AlphaFoldDB" id="A0AA86QBW0"/>
<evidence type="ECO:0000313" key="1">
    <source>
        <dbReference type="EMBL" id="CAI9954111.1"/>
    </source>
</evidence>
<comment type="caution">
    <text evidence="1">The sequence shown here is derived from an EMBL/GenBank/DDBJ whole genome shotgun (WGS) entry which is preliminary data.</text>
</comment>
<sequence>MIPVDTLLVPLKALRLQMLIDIQRVQGLINKRNNGTLQADDIDKVKSVFVESSSNRKSLTAPISQIFGQLENVQVDEQTELISKTSSTPLNYQYSLVQSNASVQLLPSVVQQFYYARNPICPRNPIDSLNLQGVYKFLHQILLEFPSSQKMLYFVLKQFLSEADLRYVQDLQLMCYTENFTLEHLKQLERPRAVQFIHQLAQNTRFDPFHFKNEIVNLYEKYLFACPGFYTKIVKNGLKCYKTHFCSVHKQEIDPLFEAVCPTCAYQQIMSSTVLKTNLRCGNGHILNFDDKMWIGNGELWCDACKGAGFERIVFPWG</sequence>
<protein>
    <submittedName>
        <fullName evidence="1">Uncharacterized protein</fullName>
    </submittedName>
</protein>